<dbReference type="EMBL" id="JAFDVH010000010">
    <property type="protein sequence ID" value="KAG7469556.1"/>
    <property type="molecule type" value="Genomic_DNA"/>
</dbReference>
<accession>A0A9D3PWA7</accession>
<comment type="similarity">
    <text evidence="1 5">Belongs to the S-100 family.</text>
</comment>
<keyword evidence="3" id="KW-0677">Repeat</keyword>
<dbReference type="PANTHER" id="PTHR11639:SF131">
    <property type="entry name" value="PROTEIN S100"/>
    <property type="match status" value="1"/>
</dbReference>
<protein>
    <recommendedName>
        <fullName evidence="5">Protein S100</fullName>
    </recommendedName>
    <alternativeName>
        <fullName evidence="5">S100 calcium-binding protein</fullName>
    </alternativeName>
</protein>
<dbReference type="PROSITE" id="PS50222">
    <property type="entry name" value="EF_HAND_2"/>
    <property type="match status" value="1"/>
</dbReference>
<gene>
    <name evidence="7" type="ORF">MATL_G00130130</name>
</gene>
<dbReference type="PROSITE" id="PS00303">
    <property type="entry name" value="S100_CABP"/>
    <property type="match status" value="1"/>
</dbReference>
<dbReference type="GO" id="GO:0005737">
    <property type="term" value="C:cytoplasm"/>
    <property type="evidence" value="ECO:0007669"/>
    <property type="project" value="TreeGrafter"/>
</dbReference>
<dbReference type="Proteomes" id="UP001046870">
    <property type="component" value="Chromosome 10"/>
</dbReference>
<dbReference type="SUPFAM" id="SSF47473">
    <property type="entry name" value="EF-hand"/>
    <property type="match status" value="1"/>
</dbReference>
<dbReference type="FunFam" id="1.10.238.10:FF:000044">
    <property type="entry name" value="Protein S100"/>
    <property type="match status" value="1"/>
</dbReference>
<dbReference type="SMART" id="SM01394">
    <property type="entry name" value="S_100"/>
    <property type="match status" value="1"/>
</dbReference>
<comment type="caution">
    <text evidence="7">The sequence shown here is derived from an EMBL/GenBank/DDBJ whole genome shotgun (WGS) entry which is preliminary data.</text>
</comment>
<evidence type="ECO:0000256" key="5">
    <source>
        <dbReference type="RuleBase" id="RU361184"/>
    </source>
</evidence>
<keyword evidence="4 5" id="KW-0106">Calcium</keyword>
<dbReference type="InterPro" id="IPR001751">
    <property type="entry name" value="S100/CaBP7/8-like_CS"/>
</dbReference>
<evidence type="ECO:0000259" key="6">
    <source>
        <dbReference type="PROSITE" id="PS50222"/>
    </source>
</evidence>
<sequence>MASQLGNAMENLIKVFYKYSSKEGDSSKLSKAELKNLLYGEFADFLAASKDPMVVENIMKDLDENRDGQVDFQEFVVLVAALTVACNEFFEQSRK</sequence>
<evidence type="ECO:0000256" key="2">
    <source>
        <dbReference type="ARBA" id="ARBA00022723"/>
    </source>
</evidence>
<dbReference type="PANTHER" id="PTHR11639">
    <property type="entry name" value="S100 CALCIUM-BINDING PROTEIN"/>
    <property type="match status" value="1"/>
</dbReference>
<organism evidence="7 8">
    <name type="scientific">Megalops atlanticus</name>
    <name type="common">Tarpon</name>
    <name type="synonym">Clupea gigantea</name>
    <dbReference type="NCBI Taxonomy" id="7932"/>
    <lineage>
        <taxon>Eukaryota</taxon>
        <taxon>Metazoa</taxon>
        <taxon>Chordata</taxon>
        <taxon>Craniata</taxon>
        <taxon>Vertebrata</taxon>
        <taxon>Euteleostomi</taxon>
        <taxon>Actinopterygii</taxon>
        <taxon>Neopterygii</taxon>
        <taxon>Teleostei</taxon>
        <taxon>Elopiformes</taxon>
        <taxon>Megalopidae</taxon>
        <taxon>Megalops</taxon>
    </lineage>
</organism>
<evidence type="ECO:0000256" key="3">
    <source>
        <dbReference type="ARBA" id="ARBA00022737"/>
    </source>
</evidence>
<dbReference type="Pfam" id="PF00036">
    <property type="entry name" value="EF-hand_1"/>
    <property type="match status" value="1"/>
</dbReference>
<evidence type="ECO:0000256" key="4">
    <source>
        <dbReference type="ARBA" id="ARBA00022837"/>
    </source>
</evidence>
<keyword evidence="8" id="KW-1185">Reference proteome</keyword>
<name>A0A9D3PWA7_MEGAT</name>
<evidence type="ECO:0000313" key="8">
    <source>
        <dbReference type="Proteomes" id="UP001046870"/>
    </source>
</evidence>
<dbReference type="InterPro" id="IPR018247">
    <property type="entry name" value="EF_Hand_1_Ca_BS"/>
</dbReference>
<dbReference type="GO" id="GO:0048306">
    <property type="term" value="F:calcium-dependent protein binding"/>
    <property type="evidence" value="ECO:0007669"/>
    <property type="project" value="TreeGrafter"/>
</dbReference>
<dbReference type="InterPro" id="IPR002048">
    <property type="entry name" value="EF_hand_dom"/>
</dbReference>
<dbReference type="InterPro" id="IPR013787">
    <property type="entry name" value="S100_Ca-bd_sub"/>
</dbReference>
<keyword evidence="2 5" id="KW-0479">Metal-binding</keyword>
<dbReference type="GO" id="GO:0005509">
    <property type="term" value="F:calcium ion binding"/>
    <property type="evidence" value="ECO:0007669"/>
    <property type="project" value="InterPro"/>
</dbReference>
<proteinExistence type="inferred from homology"/>
<feature type="domain" description="EF-hand" evidence="6">
    <location>
        <begin position="50"/>
        <end position="85"/>
    </location>
</feature>
<dbReference type="PROSITE" id="PS00018">
    <property type="entry name" value="EF_HAND_1"/>
    <property type="match status" value="1"/>
</dbReference>
<dbReference type="Pfam" id="PF01023">
    <property type="entry name" value="S_100"/>
    <property type="match status" value="1"/>
</dbReference>
<dbReference type="SMART" id="SM00054">
    <property type="entry name" value="EFh"/>
    <property type="match status" value="1"/>
</dbReference>
<reference evidence="7" key="1">
    <citation type="submission" date="2021-01" db="EMBL/GenBank/DDBJ databases">
        <authorList>
            <person name="Zahm M."/>
            <person name="Roques C."/>
            <person name="Cabau C."/>
            <person name="Klopp C."/>
            <person name="Donnadieu C."/>
            <person name="Jouanno E."/>
            <person name="Lampietro C."/>
            <person name="Louis A."/>
            <person name="Herpin A."/>
            <person name="Echchiki A."/>
            <person name="Berthelot C."/>
            <person name="Parey E."/>
            <person name="Roest-Crollius H."/>
            <person name="Braasch I."/>
            <person name="Postlethwait J."/>
            <person name="Bobe J."/>
            <person name="Montfort J."/>
            <person name="Bouchez O."/>
            <person name="Begum T."/>
            <person name="Mejri S."/>
            <person name="Adams A."/>
            <person name="Chen W.-J."/>
            <person name="Guiguen Y."/>
        </authorList>
    </citation>
    <scope>NUCLEOTIDE SEQUENCE</scope>
    <source>
        <strain evidence="7">YG-15Mar2019-1</strain>
        <tissue evidence="7">Brain</tissue>
    </source>
</reference>
<evidence type="ECO:0000313" key="7">
    <source>
        <dbReference type="EMBL" id="KAG7469556.1"/>
    </source>
</evidence>
<evidence type="ECO:0000256" key="1">
    <source>
        <dbReference type="ARBA" id="ARBA00007323"/>
    </source>
</evidence>
<dbReference type="Gene3D" id="1.10.238.10">
    <property type="entry name" value="EF-hand"/>
    <property type="match status" value="1"/>
</dbReference>
<dbReference type="InterPro" id="IPR011992">
    <property type="entry name" value="EF-hand-dom_pair"/>
</dbReference>
<dbReference type="OrthoDB" id="26525at2759"/>
<dbReference type="AlphaFoldDB" id="A0A9D3PWA7"/>